<proteinExistence type="predicted"/>
<organism evidence="2 3">
    <name type="scientific">Intoshia linei</name>
    <dbReference type="NCBI Taxonomy" id="1819745"/>
    <lineage>
        <taxon>Eukaryota</taxon>
        <taxon>Metazoa</taxon>
        <taxon>Spiralia</taxon>
        <taxon>Lophotrochozoa</taxon>
        <taxon>Mesozoa</taxon>
        <taxon>Orthonectida</taxon>
        <taxon>Rhopaluridae</taxon>
        <taxon>Intoshia</taxon>
    </lineage>
</organism>
<keyword evidence="3" id="KW-1185">Reference proteome</keyword>
<protein>
    <submittedName>
        <fullName evidence="2">Uncharacterized protein</fullName>
    </submittedName>
</protein>
<keyword evidence="1" id="KW-0732">Signal</keyword>
<feature type="signal peptide" evidence="1">
    <location>
        <begin position="1"/>
        <end position="25"/>
    </location>
</feature>
<dbReference type="EMBL" id="LWCA01000460">
    <property type="protein sequence ID" value="OAF68357.1"/>
    <property type="molecule type" value="Genomic_DNA"/>
</dbReference>
<comment type="caution">
    <text evidence="2">The sequence shown here is derived from an EMBL/GenBank/DDBJ whole genome shotgun (WGS) entry which is preliminary data.</text>
</comment>
<gene>
    <name evidence="2" type="ORF">A3Q56_03894</name>
</gene>
<evidence type="ECO:0000256" key="1">
    <source>
        <dbReference type="SAM" id="SignalP"/>
    </source>
</evidence>
<accession>A0A177B254</accession>
<name>A0A177B254_9BILA</name>
<evidence type="ECO:0000313" key="3">
    <source>
        <dbReference type="Proteomes" id="UP000078046"/>
    </source>
</evidence>
<sequence length="53" mass="6320">MKYFTLLKIAICVVAICCVMQMTEASRVDQKRFSERGRDKYDIMDNPAFWYYA</sequence>
<feature type="chain" id="PRO_5008056779" evidence="1">
    <location>
        <begin position="26"/>
        <end position="53"/>
    </location>
</feature>
<reference evidence="2 3" key="1">
    <citation type="submission" date="2016-04" db="EMBL/GenBank/DDBJ databases">
        <title>The genome of Intoshia linei affirms orthonectids as highly simplified spiralians.</title>
        <authorList>
            <person name="Mikhailov K.V."/>
            <person name="Slusarev G.S."/>
            <person name="Nikitin M.A."/>
            <person name="Logacheva M.D."/>
            <person name="Penin A."/>
            <person name="Aleoshin V."/>
            <person name="Panchin Y.V."/>
        </authorList>
    </citation>
    <scope>NUCLEOTIDE SEQUENCE [LARGE SCALE GENOMIC DNA]</scope>
    <source>
        <strain evidence="2">Intl2013</strain>
        <tissue evidence="2">Whole animal</tissue>
    </source>
</reference>
<dbReference type="AlphaFoldDB" id="A0A177B254"/>
<evidence type="ECO:0000313" key="2">
    <source>
        <dbReference type="EMBL" id="OAF68357.1"/>
    </source>
</evidence>
<dbReference type="Proteomes" id="UP000078046">
    <property type="component" value="Unassembled WGS sequence"/>
</dbReference>